<organism evidence="10 11">
    <name type="scientific">Apatococcus lobatus</name>
    <dbReference type="NCBI Taxonomy" id="904363"/>
    <lineage>
        <taxon>Eukaryota</taxon>
        <taxon>Viridiplantae</taxon>
        <taxon>Chlorophyta</taxon>
        <taxon>core chlorophytes</taxon>
        <taxon>Trebouxiophyceae</taxon>
        <taxon>Chlorellales</taxon>
        <taxon>Chlorellaceae</taxon>
        <taxon>Apatococcus</taxon>
    </lineage>
</organism>
<feature type="compositionally biased region" description="Basic and acidic residues" evidence="9">
    <location>
        <begin position="791"/>
        <end position="800"/>
    </location>
</feature>
<dbReference type="EMBL" id="JALJOS010000019">
    <property type="protein sequence ID" value="KAK9827171.1"/>
    <property type="molecule type" value="Genomic_DNA"/>
</dbReference>
<dbReference type="Pfam" id="PF12018">
    <property type="entry name" value="FAP206"/>
    <property type="match status" value="1"/>
</dbReference>
<dbReference type="InterPro" id="IPR021897">
    <property type="entry name" value="FAP206"/>
</dbReference>
<dbReference type="GO" id="GO:0003356">
    <property type="term" value="P:regulation of cilium beat frequency"/>
    <property type="evidence" value="ECO:0007669"/>
    <property type="project" value="TreeGrafter"/>
</dbReference>
<feature type="compositionally biased region" description="Low complexity" evidence="9">
    <location>
        <begin position="769"/>
        <end position="790"/>
    </location>
</feature>
<comment type="caution">
    <text evidence="10">The sequence shown here is derived from an EMBL/GenBank/DDBJ whole genome shotgun (WGS) entry which is preliminary data.</text>
</comment>
<gene>
    <name evidence="10" type="ORF">WJX74_009125</name>
</gene>
<evidence type="ECO:0000256" key="7">
    <source>
        <dbReference type="ARBA" id="ARBA00023212"/>
    </source>
</evidence>
<evidence type="ECO:0000256" key="9">
    <source>
        <dbReference type="SAM" id="MobiDB-lite"/>
    </source>
</evidence>
<reference evidence="10 11" key="1">
    <citation type="journal article" date="2024" name="Nat. Commun.">
        <title>Phylogenomics reveals the evolutionary origins of lichenization in chlorophyte algae.</title>
        <authorList>
            <person name="Puginier C."/>
            <person name="Libourel C."/>
            <person name="Otte J."/>
            <person name="Skaloud P."/>
            <person name="Haon M."/>
            <person name="Grisel S."/>
            <person name="Petersen M."/>
            <person name="Berrin J.G."/>
            <person name="Delaux P.M."/>
            <person name="Dal Grande F."/>
            <person name="Keller J."/>
        </authorList>
    </citation>
    <scope>NUCLEOTIDE SEQUENCE [LARGE SCALE GENOMIC DNA]</scope>
    <source>
        <strain evidence="10 11">SAG 2145</strain>
    </source>
</reference>
<dbReference type="GO" id="GO:0005930">
    <property type="term" value="C:axoneme"/>
    <property type="evidence" value="ECO:0007669"/>
    <property type="project" value="UniProtKB-SubCell"/>
</dbReference>
<evidence type="ECO:0000313" key="10">
    <source>
        <dbReference type="EMBL" id="KAK9827171.1"/>
    </source>
</evidence>
<evidence type="ECO:0000256" key="4">
    <source>
        <dbReference type="ARBA" id="ARBA00022490"/>
    </source>
</evidence>
<keyword evidence="5" id="KW-0970">Cilium biogenesis/degradation</keyword>
<feature type="compositionally biased region" description="Low complexity" evidence="9">
    <location>
        <begin position="674"/>
        <end position="697"/>
    </location>
</feature>
<comment type="similarity">
    <text evidence="2">Belongs to the CFAP206 family.</text>
</comment>
<name>A0AAW1R0G5_9CHLO</name>
<keyword evidence="4" id="KW-0963">Cytoplasm</keyword>
<proteinExistence type="inferred from homology"/>
<dbReference type="GO" id="GO:0030030">
    <property type="term" value="P:cell projection organization"/>
    <property type="evidence" value="ECO:0007669"/>
    <property type="project" value="UniProtKB-KW"/>
</dbReference>
<feature type="region of interest" description="Disordered" evidence="9">
    <location>
        <begin position="548"/>
        <end position="697"/>
    </location>
</feature>
<keyword evidence="8" id="KW-0966">Cell projection</keyword>
<evidence type="ECO:0000256" key="6">
    <source>
        <dbReference type="ARBA" id="ARBA00023069"/>
    </source>
</evidence>
<feature type="region of interest" description="Disordered" evidence="9">
    <location>
        <begin position="328"/>
        <end position="365"/>
    </location>
</feature>
<dbReference type="PANTHER" id="PTHR21442">
    <property type="entry name" value="CILIA- AND FLAGELLA-ASSOCIATED PROTEIN 206"/>
    <property type="match status" value="1"/>
</dbReference>
<dbReference type="GO" id="GO:0036064">
    <property type="term" value="C:ciliary basal body"/>
    <property type="evidence" value="ECO:0007669"/>
    <property type="project" value="TreeGrafter"/>
</dbReference>
<evidence type="ECO:0000256" key="8">
    <source>
        <dbReference type="ARBA" id="ARBA00023273"/>
    </source>
</evidence>
<feature type="compositionally biased region" description="Polar residues" evidence="9">
    <location>
        <begin position="554"/>
        <end position="566"/>
    </location>
</feature>
<comment type="subcellular location">
    <subcellularLocation>
        <location evidence="1">Cytoplasm</location>
        <location evidence="1">Cytoskeleton</location>
        <location evidence="1">Cilium axoneme</location>
    </subcellularLocation>
</comment>
<dbReference type="AlphaFoldDB" id="A0AAW1R0G5"/>
<evidence type="ECO:0000313" key="11">
    <source>
        <dbReference type="Proteomes" id="UP001438707"/>
    </source>
</evidence>
<feature type="compositionally biased region" description="Polar residues" evidence="9">
    <location>
        <begin position="597"/>
        <end position="611"/>
    </location>
</feature>
<evidence type="ECO:0000256" key="5">
    <source>
        <dbReference type="ARBA" id="ARBA00022794"/>
    </source>
</evidence>
<evidence type="ECO:0000256" key="2">
    <source>
        <dbReference type="ARBA" id="ARBA00010500"/>
    </source>
</evidence>
<keyword evidence="6" id="KW-0969">Cilium</keyword>
<keyword evidence="11" id="KW-1185">Reference proteome</keyword>
<keyword evidence="7" id="KW-0206">Cytoskeleton</keyword>
<protein>
    <recommendedName>
        <fullName evidence="3">Cilia- and flagella-associated protein 206</fullName>
    </recommendedName>
</protein>
<evidence type="ECO:0000256" key="3">
    <source>
        <dbReference type="ARBA" id="ARBA00021602"/>
    </source>
</evidence>
<sequence>MLAHRRPNFQPEVSGSVWSRTRDLQEVWSAAIQQEVAKLEQYVRKESLQSCQLLKGLLARNEDQGWLTGKQQRLRKVLQYVACRNGLGATAQTSEGAAELSAAMHSTFSMAALPTFERMSASARAQHLEHIAQVVLGVCVYNQSQNVFATAASLPTALSIQSGLQQLAIECRSWHSAIRCELIGLRRKVSTRAVVGAPPDDQMQRLAACIALHTLALDCTAQLLTALQACLDGLDASAVSRRCLLAALQDTVQDGAAAIPRDKIFPIFKELAESHQQTVAWLQKAECLPRLWELLRTHVGQALPEVQLLVAAAAAVIATPPVLPPSFPPHSMSAAMPGPSEAGQEADSSEDEAAHDASTTNRQSFSSIQTTASAAAIPSLQPGAAMLPNPDQAGGSQAQGDVCSFGGHCPVLLADGAGLLWPAQSSLQPLQHSSRSFAFSSQAAFTRFQAQPDACIAALQVTMNQLPALSALLTQLESSSAAASTSHSASIYTLQRLTALPTQQAKLSHLSVSRVGTSASMLVSTLLPQDQSGLTGLDNGLSSPSLMASGAGGVSSTVKQDWSQNLPGKLSMHSAPLSHSQSSGDRPIKALRPRPDPQQQGISPPRSSLSSPHGKPPLHPYPAGLIPQEQRIPTSPGSPKLLAMSDATSTRPLQSPTCPASLGVSSRRGDVSPTRTARAASASGAQELRSSSGRLRGAASIQAMQGSLTSPVGAVPQRIQSGWGSSGSSQSPGLLTRDASAAWLAVEEHRENVPWPFALGFGGAPMLRQHSARSTQRASAQANSLLSSTSDTRRTAESKRQTTSARQAPAGSQHVAIQTDLHSPAAAFDPAYEWNLWSVRRRAVALTNLRHKATHSAQTESSCFRRHTATQYWQPKGSTTQTPTERGQSMPKKMQQIRGFPHSKDSCAVVTTINIDIGQPYEL</sequence>
<accession>A0AAW1R0G5</accession>
<dbReference type="Proteomes" id="UP001438707">
    <property type="component" value="Unassembled WGS sequence"/>
</dbReference>
<evidence type="ECO:0000256" key="1">
    <source>
        <dbReference type="ARBA" id="ARBA00004430"/>
    </source>
</evidence>
<feature type="compositionally biased region" description="Polar residues" evidence="9">
    <location>
        <begin position="646"/>
        <end position="658"/>
    </location>
</feature>
<dbReference type="PANTHER" id="PTHR21442:SF0">
    <property type="entry name" value="CILIA- AND FLAGELLA-ASSOCIATED PROTEIN 206"/>
    <property type="match status" value="1"/>
</dbReference>
<feature type="region of interest" description="Disordered" evidence="9">
    <location>
        <begin position="769"/>
        <end position="814"/>
    </location>
</feature>